<evidence type="ECO:0000256" key="3">
    <source>
        <dbReference type="ARBA" id="ARBA00022801"/>
    </source>
</evidence>
<gene>
    <name evidence="12" type="ORF">AXG93_3593s1010</name>
</gene>
<protein>
    <recommendedName>
        <fullName evidence="7">Lipase</fullName>
    </recommendedName>
</protein>
<accession>A0A176WTV6</accession>
<evidence type="ECO:0000256" key="7">
    <source>
        <dbReference type="PIRNR" id="PIRNR000862"/>
    </source>
</evidence>
<dbReference type="Pfam" id="PF04083">
    <property type="entry name" value="Abhydro_lipase"/>
    <property type="match status" value="1"/>
</dbReference>
<name>A0A176WTV6_MARPO</name>
<evidence type="ECO:0000256" key="1">
    <source>
        <dbReference type="ARBA" id="ARBA00010701"/>
    </source>
</evidence>
<keyword evidence="6" id="KW-0325">Glycoprotein</keyword>
<dbReference type="InterPro" id="IPR025483">
    <property type="entry name" value="Lipase_euk"/>
</dbReference>
<evidence type="ECO:0000313" key="13">
    <source>
        <dbReference type="Proteomes" id="UP000077202"/>
    </source>
</evidence>
<keyword evidence="13" id="KW-1185">Reference proteome</keyword>
<dbReference type="Proteomes" id="UP000077202">
    <property type="component" value="Unassembled WGS sequence"/>
</dbReference>
<keyword evidence="3 7" id="KW-0378">Hydrolase</keyword>
<dbReference type="FunFam" id="3.40.50.1820:FF:000057">
    <property type="entry name" value="Lipase"/>
    <property type="match status" value="1"/>
</dbReference>
<dbReference type="Gene3D" id="3.40.50.1820">
    <property type="entry name" value="alpha/beta hydrolase"/>
    <property type="match status" value="1"/>
</dbReference>
<comment type="caution">
    <text evidence="12">The sequence shown here is derived from an EMBL/GenBank/DDBJ whole genome shotgun (WGS) entry which is preliminary data.</text>
</comment>
<reference evidence="12" key="1">
    <citation type="submission" date="2016-03" db="EMBL/GenBank/DDBJ databases">
        <title>Mechanisms controlling the formation of the plant cell surface in tip-growing cells are functionally conserved among land plants.</title>
        <authorList>
            <person name="Honkanen S."/>
            <person name="Jones V.A."/>
            <person name="Morieri G."/>
            <person name="Champion C."/>
            <person name="Hetherington A.J."/>
            <person name="Kelly S."/>
            <person name="Saint-Marcoux D."/>
            <person name="Proust H."/>
            <person name="Prescott H."/>
            <person name="Dolan L."/>
        </authorList>
    </citation>
    <scope>NUCLEOTIDE SEQUENCE [LARGE SCALE GENOMIC DNA]</scope>
    <source>
        <tissue evidence="12">Whole gametophyte</tissue>
    </source>
</reference>
<feature type="active site" description="Nucleophile" evidence="8">
    <location>
        <position position="196"/>
    </location>
</feature>
<feature type="active site" description="Charge relay system" evidence="8">
    <location>
        <position position="366"/>
    </location>
</feature>
<evidence type="ECO:0000256" key="2">
    <source>
        <dbReference type="ARBA" id="ARBA00022729"/>
    </source>
</evidence>
<keyword evidence="2 9" id="KW-0732">Signal</keyword>
<feature type="chain" id="PRO_5008052788" description="Lipase" evidence="9">
    <location>
        <begin position="25"/>
        <end position="421"/>
    </location>
</feature>
<dbReference type="GO" id="GO:0016042">
    <property type="term" value="P:lipid catabolic process"/>
    <property type="evidence" value="ECO:0007669"/>
    <property type="project" value="UniProtKB-KW"/>
</dbReference>
<dbReference type="EMBL" id="LVLJ01000005">
    <property type="protein sequence ID" value="OAE36021.1"/>
    <property type="molecule type" value="Genomic_DNA"/>
</dbReference>
<proteinExistence type="inferred from homology"/>
<dbReference type="InterPro" id="IPR006693">
    <property type="entry name" value="AB_hydrolase_lipase"/>
</dbReference>
<evidence type="ECO:0000256" key="4">
    <source>
        <dbReference type="ARBA" id="ARBA00022963"/>
    </source>
</evidence>
<dbReference type="Pfam" id="PF00561">
    <property type="entry name" value="Abhydrolase_1"/>
    <property type="match status" value="1"/>
</dbReference>
<dbReference type="GO" id="GO:0016788">
    <property type="term" value="F:hydrolase activity, acting on ester bonds"/>
    <property type="evidence" value="ECO:0007669"/>
    <property type="project" value="InterPro"/>
</dbReference>
<evidence type="ECO:0000259" key="11">
    <source>
        <dbReference type="Pfam" id="PF04083"/>
    </source>
</evidence>
<dbReference type="SUPFAM" id="SSF53474">
    <property type="entry name" value="alpha/beta-Hydrolases"/>
    <property type="match status" value="1"/>
</dbReference>
<keyword evidence="5" id="KW-0443">Lipid metabolism</keyword>
<dbReference type="InterPro" id="IPR029058">
    <property type="entry name" value="AB_hydrolase_fold"/>
</dbReference>
<sequence>MASLRSSALASVFLNLLELSFVLGQQGKPTSLCAELIVPKGYPCDEIIVETADGFLLGLQHIPHGVAAPSGPAGPAVLLLHGLSAAQYIRNEASASLLFQVVKFVSVDCSREVGDNFVVNDPKEDLALILADSGFDVYIGSNRNTQWSHGSSKYKPEEKAYWDWSLDELSSYDVPAFVDYVYNKTGGSKLFYVAHSQGTLTLYAGLSGGGPAAEQMKDKLRRAVFLAPSAYVTYLNAAIPAITFDVYADQILPILGVGPADFNQILNIVCKISPPACSDFFLGYIGTNSYINDTRRPTYLKYFPQATSSYNINHFGQIRRSGKFQKYDRGAAENLKVYGQKDPPLYDLSKYPSESFPQLFFIGGRDQVANPRDAARLLSELPSTGDREVVTLPDYGHEDFVFGQRSYIDVYPKIISFFRSK</sequence>
<feature type="domain" description="Partial AB-hydrolase lipase" evidence="11">
    <location>
        <begin position="34"/>
        <end position="85"/>
    </location>
</feature>
<evidence type="ECO:0000313" key="12">
    <source>
        <dbReference type="EMBL" id="OAE36021.1"/>
    </source>
</evidence>
<keyword evidence="4 7" id="KW-0442">Lipid degradation</keyword>
<dbReference type="PANTHER" id="PTHR11005">
    <property type="entry name" value="LYSOSOMAL ACID LIPASE-RELATED"/>
    <property type="match status" value="1"/>
</dbReference>
<dbReference type="AlphaFoldDB" id="A0A176WTV6"/>
<evidence type="ECO:0000256" key="9">
    <source>
        <dbReference type="SAM" id="SignalP"/>
    </source>
</evidence>
<dbReference type="InterPro" id="IPR000073">
    <property type="entry name" value="AB_hydrolase_1"/>
</dbReference>
<feature type="domain" description="AB hydrolase-1" evidence="10">
    <location>
        <begin position="129"/>
        <end position="403"/>
    </location>
</feature>
<evidence type="ECO:0000256" key="6">
    <source>
        <dbReference type="ARBA" id="ARBA00023180"/>
    </source>
</evidence>
<evidence type="ECO:0000259" key="10">
    <source>
        <dbReference type="Pfam" id="PF00561"/>
    </source>
</evidence>
<comment type="similarity">
    <text evidence="1 7">Belongs to the AB hydrolase superfamily. Lipase family.</text>
</comment>
<feature type="active site" description="Charge relay system" evidence="8">
    <location>
        <position position="397"/>
    </location>
</feature>
<dbReference type="PIRSF" id="PIRSF000862">
    <property type="entry name" value="Steryl_ester_lip"/>
    <property type="match status" value="1"/>
</dbReference>
<evidence type="ECO:0000256" key="5">
    <source>
        <dbReference type="ARBA" id="ARBA00023098"/>
    </source>
</evidence>
<feature type="signal peptide" evidence="9">
    <location>
        <begin position="1"/>
        <end position="24"/>
    </location>
</feature>
<evidence type="ECO:0000256" key="8">
    <source>
        <dbReference type="PIRSR" id="PIRSR000862-1"/>
    </source>
</evidence>
<organism evidence="12 13">
    <name type="scientific">Marchantia polymorpha subsp. ruderalis</name>
    <dbReference type="NCBI Taxonomy" id="1480154"/>
    <lineage>
        <taxon>Eukaryota</taxon>
        <taxon>Viridiplantae</taxon>
        <taxon>Streptophyta</taxon>
        <taxon>Embryophyta</taxon>
        <taxon>Marchantiophyta</taxon>
        <taxon>Marchantiopsida</taxon>
        <taxon>Marchantiidae</taxon>
        <taxon>Marchantiales</taxon>
        <taxon>Marchantiaceae</taxon>
        <taxon>Marchantia</taxon>
    </lineage>
</organism>